<evidence type="ECO:0000256" key="2">
    <source>
        <dbReference type="ARBA" id="ARBA00022630"/>
    </source>
</evidence>
<reference evidence="8 9" key="1">
    <citation type="submission" date="2017-06" db="EMBL/GenBank/DDBJ databases">
        <authorList>
            <person name="Kim H.J."/>
            <person name="Triplett B.A."/>
        </authorList>
    </citation>
    <scope>NUCLEOTIDE SEQUENCE [LARGE SCALE GENOMIC DNA]</scope>
    <source>
        <strain evidence="8 9">DSM 44715</strain>
    </source>
</reference>
<keyword evidence="4" id="KW-0560">Oxidoreductase</keyword>
<protein>
    <submittedName>
        <fullName evidence="8">NADH dehydrogenase</fullName>
    </submittedName>
</protein>
<evidence type="ECO:0000313" key="8">
    <source>
        <dbReference type="EMBL" id="SNS64131.1"/>
    </source>
</evidence>
<evidence type="ECO:0000313" key="9">
    <source>
        <dbReference type="Proteomes" id="UP000198318"/>
    </source>
</evidence>
<keyword evidence="2" id="KW-0285">Flavoprotein</keyword>
<dbReference type="Proteomes" id="UP000198318">
    <property type="component" value="Unassembled WGS sequence"/>
</dbReference>
<evidence type="ECO:0000256" key="6">
    <source>
        <dbReference type="SAM" id="MobiDB-lite"/>
    </source>
</evidence>
<evidence type="ECO:0000256" key="3">
    <source>
        <dbReference type="ARBA" id="ARBA00022827"/>
    </source>
</evidence>
<dbReference type="EMBL" id="FZOR01000007">
    <property type="protein sequence ID" value="SNS64131.1"/>
    <property type="molecule type" value="Genomic_DNA"/>
</dbReference>
<dbReference type="InterPro" id="IPR023753">
    <property type="entry name" value="FAD/NAD-binding_dom"/>
</dbReference>
<dbReference type="GO" id="GO:0003954">
    <property type="term" value="F:NADH dehydrogenase activity"/>
    <property type="evidence" value="ECO:0007669"/>
    <property type="project" value="InterPro"/>
</dbReference>
<keyword evidence="9" id="KW-1185">Reference proteome</keyword>
<dbReference type="SUPFAM" id="SSF51905">
    <property type="entry name" value="FAD/NAD(P)-binding domain"/>
    <property type="match status" value="2"/>
</dbReference>
<evidence type="ECO:0000256" key="5">
    <source>
        <dbReference type="ARBA" id="ARBA00023027"/>
    </source>
</evidence>
<feature type="domain" description="FAD/NAD(P)-binding" evidence="7">
    <location>
        <begin position="13"/>
        <end position="341"/>
    </location>
</feature>
<evidence type="ECO:0000256" key="1">
    <source>
        <dbReference type="ARBA" id="ARBA00005272"/>
    </source>
</evidence>
<accession>A0A239G4W4</accession>
<feature type="region of interest" description="Disordered" evidence="6">
    <location>
        <begin position="451"/>
        <end position="471"/>
    </location>
</feature>
<keyword evidence="5" id="KW-0520">NAD</keyword>
<dbReference type="PANTHER" id="PTHR43706:SF45">
    <property type="entry name" value="NADH DEHYDROGENASE-LIKE PROTEIN RV1812C"/>
    <property type="match status" value="1"/>
</dbReference>
<name>A0A239G4W4_9ACTN</name>
<dbReference type="PRINTS" id="PR00368">
    <property type="entry name" value="FADPNR"/>
</dbReference>
<proteinExistence type="inferred from homology"/>
<comment type="similarity">
    <text evidence="1">Belongs to the NADH dehydrogenase family.</text>
</comment>
<dbReference type="OrthoDB" id="9781621at2"/>
<organism evidence="8 9">
    <name type="scientific">Actinomadura meyerae</name>
    <dbReference type="NCBI Taxonomy" id="240840"/>
    <lineage>
        <taxon>Bacteria</taxon>
        <taxon>Bacillati</taxon>
        <taxon>Actinomycetota</taxon>
        <taxon>Actinomycetes</taxon>
        <taxon>Streptosporangiales</taxon>
        <taxon>Thermomonosporaceae</taxon>
        <taxon>Actinomadura</taxon>
    </lineage>
</organism>
<dbReference type="AlphaFoldDB" id="A0A239G4W4"/>
<evidence type="ECO:0000259" key="7">
    <source>
        <dbReference type="Pfam" id="PF07992"/>
    </source>
</evidence>
<feature type="compositionally biased region" description="Basic and acidic residues" evidence="6">
    <location>
        <begin position="451"/>
        <end position="464"/>
    </location>
</feature>
<keyword evidence="3" id="KW-0274">FAD</keyword>
<dbReference type="InterPro" id="IPR045024">
    <property type="entry name" value="NDH-2"/>
</dbReference>
<dbReference type="InterPro" id="IPR036188">
    <property type="entry name" value="FAD/NAD-bd_sf"/>
</dbReference>
<sequence length="471" mass="51358">MARTAEETSGAPHILIVGGGYVGMYTALRLQKKLKRELRRGEVKVTVVDPNSYMTYQPFLPEAAAGNISPRHVVVPLRRVLPKCTVRKARVTELNHDERWAIVQPLAGPPERISYDYLVMAAGAVPRLLPIPGLAENGISLKTVGEAIHLRNHVLEQLEIAESTDDVELRRKALTFVFVGGGFAGVEAVAELEDMTRDATKYMRKVTPQDLRFMLVEAADRILPEVGPDMGKWTAEQLRGRGIAVKMNTYLQSAVDGQIELSDGTSFPAGTLVWNAGVKPSPVVRHGDLPLDERGRVKGTEYLTVEGLVRAFTAGDNAAIPDLTQEGMYCPPNAQHAVRQAKLLGDNIVRSLRGKTLKPYVHGNLGAVAGLGLHKGVANPMGFKLKGWPAWFFHRSYHGAMVPTFNRKIRVIADWTLALFLKRETVSLATIEQPRADFELAALDEARAKARAGDGKAGDGKAESEAAESAA</sequence>
<dbReference type="Gene3D" id="3.50.50.100">
    <property type="match status" value="1"/>
</dbReference>
<dbReference type="PANTHER" id="PTHR43706">
    <property type="entry name" value="NADH DEHYDROGENASE"/>
    <property type="match status" value="1"/>
</dbReference>
<evidence type="ECO:0000256" key="4">
    <source>
        <dbReference type="ARBA" id="ARBA00023002"/>
    </source>
</evidence>
<gene>
    <name evidence="8" type="ORF">SAMN05443665_100720</name>
</gene>
<dbReference type="Pfam" id="PF07992">
    <property type="entry name" value="Pyr_redox_2"/>
    <property type="match status" value="1"/>
</dbReference>